<sequence>MFGLFESLLPKEFKDTTIDITSALYEIGYTTKISFEITNEAGEKKCQTNEAWIGSKYGIWANFKGDLEVGKAMLDGINEDYCWGDSVKSKAYITELLRAIGYQPHGELYAKTVAEYLPKKNTISLIYNLLRMYYGKMTKQSQVRSE</sequence>
<dbReference type="SUPFAM" id="SSF82856">
    <property type="entry name" value="L-A virus major coat protein"/>
    <property type="match status" value="1"/>
</dbReference>
<dbReference type="AlphaFoldDB" id="M4MCW7"/>
<name>M4MCW7_9ASCO</name>
<organism evidence="1">
    <name type="scientific">Scheffersomyces coipomensis</name>
    <dbReference type="NCBI Taxonomy" id="1788519"/>
    <lineage>
        <taxon>Eukaryota</taxon>
        <taxon>Fungi</taxon>
        <taxon>Dikarya</taxon>
        <taxon>Ascomycota</taxon>
        <taxon>Saccharomycotina</taxon>
        <taxon>Pichiomycetes</taxon>
        <taxon>Debaryomycetaceae</taxon>
        <taxon>Scheffersomyces</taxon>
    </lineage>
</organism>
<dbReference type="GeneID" id="90031486"/>
<reference evidence="1" key="1">
    <citation type="journal article" date="2013" name="PeerJ">
        <title>Virus-host co-evolution under a modified nuclear genetic code.</title>
        <authorList>
            <person name="Taylor D.J."/>
            <person name="Ballinger M.J."/>
            <person name="Bowman S.M."/>
            <person name="Bruenn J.A."/>
        </authorList>
    </citation>
    <scope>NUCLEOTIDE SEQUENCE</scope>
    <source>
        <strain evidence="1">NRRL_Y-17651</strain>
    </source>
</reference>
<accession>M4MCW7</accession>
<dbReference type="InterPro" id="IPR036332">
    <property type="entry name" value="Major_coat_LA-virus_sf"/>
</dbReference>
<proteinExistence type="predicted"/>
<dbReference type="RefSeq" id="XP_064761390.1">
    <property type="nucleotide sequence ID" value="XM_064906124.1"/>
</dbReference>
<evidence type="ECO:0000313" key="1">
    <source>
        <dbReference type="EMBL" id="AGG68783.1"/>
    </source>
</evidence>
<dbReference type="EMBL" id="KC616429">
    <property type="protein sequence ID" value="AGG68783.1"/>
    <property type="molecule type" value="Genomic_DNA"/>
</dbReference>
<protein>
    <submittedName>
        <fullName evidence="1">Uncharacterized protein</fullName>
    </submittedName>
</protein>